<evidence type="ECO:0000313" key="6">
    <source>
        <dbReference type="EMBL" id="GMN59653.1"/>
    </source>
</evidence>
<evidence type="ECO:0000259" key="5">
    <source>
        <dbReference type="PROSITE" id="PS50966"/>
    </source>
</evidence>
<gene>
    <name evidence="6" type="ORF">TIFTF001_028741</name>
</gene>
<evidence type="ECO:0000256" key="3">
    <source>
        <dbReference type="ARBA" id="ARBA00022833"/>
    </source>
</evidence>
<dbReference type="InterPro" id="IPR006564">
    <property type="entry name" value="Znf_PMZ"/>
</dbReference>
<dbReference type="Proteomes" id="UP001187192">
    <property type="component" value="Unassembled WGS sequence"/>
</dbReference>
<feature type="domain" description="SWIM-type" evidence="5">
    <location>
        <begin position="601"/>
        <end position="633"/>
    </location>
</feature>
<evidence type="ECO:0000256" key="1">
    <source>
        <dbReference type="ARBA" id="ARBA00022723"/>
    </source>
</evidence>
<dbReference type="EMBL" id="BTGU01000089">
    <property type="protein sequence ID" value="GMN59653.1"/>
    <property type="molecule type" value="Genomic_DNA"/>
</dbReference>
<dbReference type="Pfam" id="PF04434">
    <property type="entry name" value="SWIM"/>
    <property type="match status" value="1"/>
</dbReference>
<evidence type="ECO:0000256" key="2">
    <source>
        <dbReference type="ARBA" id="ARBA00022771"/>
    </source>
</evidence>
<sequence length="715" mass="80646">MDAVCVFVKYNGQWDGTLRYVGGEMKGILVPENSTYVGLIELVRSVIGIRGQDKNIVVRYGVEPGLPLVRIQCHADVKFYIQLKKKDVHVLSKFPITIDVLDESAAEAIPPEVGESNHIDVQRSREGGHNDEAMQHVNDSNMIIPPPPHIPSPTVGLDLHTEYGIEKQHQLLNNDYCTAHYDCVVGKLNVADDAHRSNDKSIAASIGGHSIVNNTRSQYDKVSSSDSVSDGVIVADYTPVTLRINNNEGCPWQLRATRMRGSELFVVKRYDDVHTCSIEIVQGIIVKLAEAALTSLRGNDAESYNVLLAWAEMVKRKNHGSDIDIETDSANCLQYFYMCLAALKHGWPNCRPVIVVDGSALKAKFGGMLLAACGHDANDCISPLAFCIVQSESNESWTWFFKKLRDSIGTRESLAIVADRHKGIEYAANLVYPDAAFGICVQHLAANLKTKYKDFKGPLKIYFDGASRSYLLSDHHRHMESIRNRNPDMHRYLVQANPTKWSRAYFKGRRYAIMTTNIAESLNNVDRKVRLMPVGFLVEWLRELQQRWFFQRREEALKLTSKLTPKAENLLRTNFSIGLIVTPRPTDQFEYAVTNNASQIWIVDMSERTCTCRQFQVDQIPCPHAMAVCNHQRLDPYNYCSNYYTKDYLYGCYSSVVHPIGSADGWDVPEEVRSKIVNPPNTKRGPGRSRVRRILSQGEEHESVRCGRCNGYGHN</sequence>
<dbReference type="PROSITE" id="PS50966">
    <property type="entry name" value="ZF_SWIM"/>
    <property type="match status" value="1"/>
</dbReference>
<name>A0AA88DQI7_FICCA</name>
<dbReference type="InterPro" id="IPR007527">
    <property type="entry name" value="Znf_SWIM"/>
</dbReference>
<dbReference type="PANTHER" id="PTHR31973:SF113">
    <property type="entry name" value="PROTEIN FAR1-RELATED SEQUENCE 5-LIKE"/>
    <property type="match status" value="1"/>
</dbReference>
<dbReference type="Pfam" id="PF10551">
    <property type="entry name" value="MULE"/>
    <property type="match status" value="1"/>
</dbReference>
<proteinExistence type="predicted"/>
<evidence type="ECO:0000313" key="7">
    <source>
        <dbReference type="Proteomes" id="UP001187192"/>
    </source>
</evidence>
<reference evidence="6" key="1">
    <citation type="submission" date="2023-07" db="EMBL/GenBank/DDBJ databases">
        <title>draft genome sequence of fig (Ficus carica).</title>
        <authorList>
            <person name="Takahashi T."/>
            <person name="Nishimura K."/>
        </authorList>
    </citation>
    <scope>NUCLEOTIDE SEQUENCE</scope>
</reference>
<dbReference type="GO" id="GO:0008270">
    <property type="term" value="F:zinc ion binding"/>
    <property type="evidence" value="ECO:0007669"/>
    <property type="project" value="UniProtKB-KW"/>
</dbReference>
<organism evidence="6 7">
    <name type="scientific">Ficus carica</name>
    <name type="common">Common fig</name>
    <dbReference type="NCBI Taxonomy" id="3494"/>
    <lineage>
        <taxon>Eukaryota</taxon>
        <taxon>Viridiplantae</taxon>
        <taxon>Streptophyta</taxon>
        <taxon>Embryophyta</taxon>
        <taxon>Tracheophyta</taxon>
        <taxon>Spermatophyta</taxon>
        <taxon>Magnoliopsida</taxon>
        <taxon>eudicotyledons</taxon>
        <taxon>Gunneridae</taxon>
        <taxon>Pentapetalae</taxon>
        <taxon>rosids</taxon>
        <taxon>fabids</taxon>
        <taxon>Rosales</taxon>
        <taxon>Moraceae</taxon>
        <taxon>Ficeae</taxon>
        <taxon>Ficus</taxon>
    </lineage>
</organism>
<comment type="caution">
    <text evidence="6">The sequence shown here is derived from an EMBL/GenBank/DDBJ whole genome shotgun (WGS) entry which is preliminary data.</text>
</comment>
<evidence type="ECO:0000256" key="4">
    <source>
        <dbReference type="PROSITE-ProRule" id="PRU00325"/>
    </source>
</evidence>
<keyword evidence="7" id="KW-1185">Reference proteome</keyword>
<dbReference type="PANTHER" id="PTHR31973">
    <property type="entry name" value="POLYPROTEIN, PUTATIVE-RELATED"/>
    <property type="match status" value="1"/>
</dbReference>
<accession>A0AA88DQI7</accession>
<protein>
    <recommendedName>
        <fullName evidence="5">SWIM-type domain-containing protein</fullName>
    </recommendedName>
</protein>
<keyword evidence="3" id="KW-0862">Zinc</keyword>
<dbReference type="SMART" id="SM00575">
    <property type="entry name" value="ZnF_PMZ"/>
    <property type="match status" value="1"/>
</dbReference>
<keyword evidence="1" id="KW-0479">Metal-binding</keyword>
<keyword evidence="2 4" id="KW-0863">Zinc-finger</keyword>
<dbReference type="InterPro" id="IPR018289">
    <property type="entry name" value="MULE_transposase_dom"/>
</dbReference>
<dbReference type="AlphaFoldDB" id="A0AA88DQI7"/>